<accession>A0A146G3J4</accession>
<dbReference type="InParanoid" id="A0A146G3J4"/>
<evidence type="ECO:0000313" key="3">
    <source>
        <dbReference type="Proteomes" id="UP000076023"/>
    </source>
</evidence>
<keyword evidence="3" id="KW-1185">Reference proteome</keyword>
<evidence type="ECO:0008006" key="4">
    <source>
        <dbReference type="Google" id="ProtNLM"/>
    </source>
</evidence>
<sequence length="1161" mass="128052">MSFSLSYWSLVRTARTSILALFLGLCFSSANADFSITDSLRALPDGTFVFSSPATTETFRAGLFLDQKMGNGTVHTSDQTADGTTKISDGFPKSSEGQTVFEGTLQTAESGETLLFRETFVKTGAESATLTVSVHASKPTRQKALCLNFLFGKEFRGRTFLFDGEPVVVPEKVDNPCLFFTPHGKGVSQIVIPGATQMLTLGGGAFDVLFCQYPNGQVSLRLFLVPANTEVTDGELRVELSAAPYMTTPVDIRAAANRAFHDETADDERGGWTDQGPKNDLRVLPVGKRSFGNVPFNILDASENSGRSCLVLGLNRQNLPKSAEIPLDGQKFSYLYLLHASAWTPRGTGILCGTVAVDYDDGSRQTFDVQSGRDIGDWWDPVSGQNSAVVWKDKNAGGLTVGLYLSRFRVKEQGISRITLTPAGDSVWMIAGMSGVKEGIIPAMPNDTDVPVTIVMREDDDWKSFTFEKDIVAGSALDFSFLQDAPAGKYGPVIIKGGRFVFRDRPDQPVRFFGTNLNSEIVTGLTNEECEIIATRIAALGYNAIRLHHFDDTLIKEGATQPEFDPKRLDRMDYLISCLKRRGIYLVTDLYISRLKGFPEKYSDITEVKFSAAFIPEVRDNIKAYAKTLLEHVNPYTGLALKDEPALATLSMINEDALATHYTIDYLNRYPRLRKAFDESFAIWCAEKNVPVPDTPAKDPELLTRFLTDRQTALYADLSAFVRSLGAMKPLTDMSHRALYVMAIPRNTFDFVENHGYHDHPEFTGTAFASDTINHNKSVLGDLSELLRYGVPRIFGKPFMLTEWNFCYPNRYRSESGPVVGAYAALQDWDGIFRFEYSGMKVTAFGQTHTWSFNTVCDPLQLLSERIAALFFLRQDVRPASTRISFAVTPEVWKLPFTHDYLRWETLKNAWFPSNFAELGTFAQIGSNLVTPEVTSIPAEAAVAFEDIKPLKPAIPVVPAQGDFLRGLEQAGIIDASAIRPDQGTFASEGGQLFADAKQLSFRAVTALSECLVQAGPVQHGNALGVKDNTTFSTVFAGSLDGQPLMDSRRVLVLHLTDLSNSEEKRSEIRGKLIFARGSSKYPLLIRRGTAEISLKNRNSGTPKIWAIDVTGRRLQEVVFQVRDGEIVFVATTAMSGITPMAYEITWPAPAASQETAQSSL</sequence>
<dbReference type="InterPro" id="IPR017853">
    <property type="entry name" value="GH"/>
</dbReference>
<keyword evidence="1" id="KW-0732">Signal</keyword>
<evidence type="ECO:0000313" key="2">
    <source>
        <dbReference type="EMBL" id="GAT32220.1"/>
    </source>
</evidence>
<dbReference type="AlphaFoldDB" id="A0A146G3J4"/>
<dbReference type="Proteomes" id="UP000076023">
    <property type="component" value="Unassembled WGS sequence"/>
</dbReference>
<feature type="signal peptide" evidence="1">
    <location>
        <begin position="1"/>
        <end position="32"/>
    </location>
</feature>
<protein>
    <recommendedName>
        <fullName evidence="4">Cellulase</fullName>
    </recommendedName>
</protein>
<proteinExistence type="predicted"/>
<organism evidence="2 3">
    <name type="scientific">Terrimicrobium sacchariphilum</name>
    <dbReference type="NCBI Taxonomy" id="690879"/>
    <lineage>
        <taxon>Bacteria</taxon>
        <taxon>Pseudomonadati</taxon>
        <taxon>Verrucomicrobiota</taxon>
        <taxon>Terrimicrobiia</taxon>
        <taxon>Terrimicrobiales</taxon>
        <taxon>Terrimicrobiaceae</taxon>
        <taxon>Terrimicrobium</taxon>
    </lineage>
</organism>
<gene>
    <name evidence="2" type="ORF">TSACC_2618</name>
</gene>
<dbReference type="STRING" id="690879.TSACC_2618"/>
<dbReference type="Gene3D" id="3.20.20.80">
    <property type="entry name" value="Glycosidases"/>
    <property type="match status" value="1"/>
</dbReference>
<dbReference type="SUPFAM" id="SSF51445">
    <property type="entry name" value="(Trans)glycosidases"/>
    <property type="match status" value="1"/>
</dbReference>
<comment type="caution">
    <text evidence="2">The sequence shown here is derived from an EMBL/GenBank/DDBJ whole genome shotgun (WGS) entry which is preliminary data.</text>
</comment>
<name>A0A146G3J4_TERSA</name>
<reference evidence="3" key="1">
    <citation type="journal article" date="2017" name="Genome Announc.">
        <title>Draft Genome Sequence of Terrimicrobium sacchariphilum NM-5T, a Facultative Anaerobic Soil Bacterium of the Class Spartobacteria.</title>
        <authorList>
            <person name="Qiu Y.L."/>
            <person name="Tourlousse D.M."/>
            <person name="Matsuura N."/>
            <person name="Ohashi A."/>
            <person name="Sekiguchi Y."/>
        </authorList>
    </citation>
    <scope>NUCLEOTIDE SEQUENCE [LARGE SCALE GENOMIC DNA]</scope>
    <source>
        <strain evidence="3">NM-5</strain>
    </source>
</reference>
<dbReference type="EMBL" id="BDCO01000002">
    <property type="protein sequence ID" value="GAT32220.1"/>
    <property type="molecule type" value="Genomic_DNA"/>
</dbReference>
<evidence type="ECO:0000256" key="1">
    <source>
        <dbReference type="SAM" id="SignalP"/>
    </source>
</evidence>
<feature type="chain" id="PRO_5007524587" description="Cellulase" evidence="1">
    <location>
        <begin position="33"/>
        <end position="1161"/>
    </location>
</feature>